<sequence length="509" mass="56969">MTVLDDHARSASFRILVALASYGTSNDRYLERLIHEYRSMPFDIDIVVLSNIDKSAPGIECRVGFPNKNPWSLPFAHKQLFAERASKYDLFIYSEDDIVITEKNVRAFLEVTAALQQDEIAGFLRFEQGENGEKSYPDIHENFHWDSTSVRVRGPYTLAHFTNEHAACYVLTQNQLRMAVQSGGFLVDPHEEMYDLLCTAATDPYTQCGFKKLVPVSHIEAFTVHHASNKYAGRVGITKTELTDQTEALIRIAEQWKTPRPLFNTETKLPRGHYSKDYYEPINEDVMSAIPRRARNVLSIGCGSGATETKLIEQGLRVVALPLDPVVSNSAAARGVEMIDGNIHEIVTLTHGEKFDCILCLNVLHLAQDPEGVLSRLIDCLSDGSTLIIQSPNMLSLRTIRQISHDVSVLQLGKGYSTTGVHLSTARRVKRWCIKSGMKIDQTIGVRNRQETNTYGKITSAISDFLPKFFAISFATSVVVSAKRSPDVRGRLPSPTKPLHPEQTDFITQ</sequence>
<name>A0A4Y3WGB6_NITWI</name>
<dbReference type="Gene3D" id="3.40.50.150">
    <property type="entry name" value="Vaccinia Virus protein VP39"/>
    <property type="match status" value="1"/>
</dbReference>
<protein>
    <recommendedName>
        <fullName evidence="4">Methyltransferase type 11</fullName>
    </recommendedName>
</protein>
<dbReference type="EMBL" id="BJNF01000079">
    <property type="protein sequence ID" value="GEC16839.1"/>
    <property type="molecule type" value="Genomic_DNA"/>
</dbReference>
<proteinExistence type="predicted"/>
<gene>
    <name evidence="2" type="ORF">NWI01_27310</name>
</gene>
<dbReference type="CDD" id="cd02440">
    <property type="entry name" value="AdoMet_MTases"/>
    <property type="match status" value="1"/>
</dbReference>
<organism evidence="2 3">
    <name type="scientific">Nitrobacter winogradskyi</name>
    <name type="common">Nitrobacter agilis</name>
    <dbReference type="NCBI Taxonomy" id="913"/>
    <lineage>
        <taxon>Bacteria</taxon>
        <taxon>Pseudomonadati</taxon>
        <taxon>Pseudomonadota</taxon>
        <taxon>Alphaproteobacteria</taxon>
        <taxon>Hyphomicrobiales</taxon>
        <taxon>Nitrobacteraceae</taxon>
        <taxon>Nitrobacter</taxon>
    </lineage>
</organism>
<evidence type="ECO:0000256" key="1">
    <source>
        <dbReference type="SAM" id="MobiDB-lite"/>
    </source>
</evidence>
<dbReference type="PANTHER" id="PTHR43861">
    <property type="entry name" value="TRANS-ACONITATE 2-METHYLTRANSFERASE-RELATED"/>
    <property type="match status" value="1"/>
</dbReference>
<dbReference type="Pfam" id="PF13489">
    <property type="entry name" value="Methyltransf_23"/>
    <property type="match status" value="1"/>
</dbReference>
<evidence type="ECO:0000313" key="2">
    <source>
        <dbReference type="EMBL" id="GEC16839.1"/>
    </source>
</evidence>
<dbReference type="AlphaFoldDB" id="A0A4Y3WGB6"/>
<dbReference type="PANTHER" id="PTHR43861:SF1">
    <property type="entry name" value="TRANS-ACONITATE 2-METHYLTRANSFERASE"/>
    <property type="match status" value="1"/>
</dbReference>
<accession>A0A4Y3WGB6</accession>
<dbReference type="OrthoDB" id="8253008at2"/>
<dbReference type="Proteomes" id="UP000318825">
    <property type="component" value="Unassembled WGS sequence"/>
</dbReference>
<feature type="region of interest" description="Disordered" evidence="1">
    <location>
        <begin position="485"/>
        <end position="509"/>
    </location>
</feature>
<evidence type="ECO:0008006" key="4">
    <source>
        <dbReference type="Google" id="ProtNLM"/>
    </source>
</evidence>
<comment type="caution">
    <text evidence="2">The sequence shown here is derived from an EMBL/GenBank/DDBJ whole genome shotgun (WGS) entry which is preliminary data.</text>
</comment>
<dbReference type="InterPro" id="IPR029063">
    <property type="entry name" value="SAM-dependent_MTases_sf"/>
</dbReference>
<reference evidence="2 3" key="1">
    <citation type="submission" date="2019-06" db="EMBL/GenBank/DDBJ databases">
        <title>Whole genome shotgun sequence of Nitrobacter winogradskyi NBRC 14297.</title>
        <authorList>
            <person name="Hosoyama A."/>
            <person name="Uohara A."/>
            <person name="Ohji S."/>
            <person name="Ichikawa N."/>
        </authorList>
    </citation>
    <scope>NUCLEOTIDE SEQUENCE [LARGE SCALE GENOMIC DNA]</scope>
    <source>
        <strain evidence="2 3">NBRC 14297</strain>
    </source>
</reference>
<dbReference type="SUPFAM" id="SSF53335">
    <property type="entry name" value="S-adenosyl-L-methionine-dependent methyltransferases"/>
    <property type="match status" value="1"/>
</dbReference>
<evidence type="ECO:0000313" key="3">
    <source>
        <dbReference type="Proteomes" id="UP000318825"/>
    </source>
</evidence>
<dbReference type="RefSeq" id="WP_141384522.1">
    <property type="nucleotide sequence ID" value="NZ_BJNF01000079.1"/>
</dbReference>